<protein>
    <recommendedName>
        <fullName evidence="2">DUF8052 domain-containing protein</fullName>
    </recommendedName>
</protein>
<dbReference type="Proteomes" id="UP000199451">
    <property type="component" value="Unassembled WGS sequence"/>
</dbReference>
<dbReference type="InterPro" id="IPR058365">
    <property type="entry name" value="DUF8052"/>
</dbReference>
<feature type="domain" description="DUF8052" evidence="2">
    <location>
        <begin position="65"/>
        <end position="222"/>
    </location>
</feature>
<dbReference type="OrthoDB" id="210068at2157"/>
<feature type="compositionally biased region" description="Acidic residues" evidence="1">
    <location>
        <begin position="29"/>
        <end position="40"/>
    </location>
</feature>
<evidence type="ECO:0000313" key="3">
    <source>
        <dbReference type="EMBL" id="SDL88969.1"/>
    </source>
</evidence>
<evidence type="ECO:0000256" key="1">
    <source>
        <dbReference type="SAM" id="MobiDB-lite"/>
    </source>
</evidence>
<dbReference type="AlphaFoldDB" id="A0A1G9NRF9"/>
<name>A0A1G9NRF9_9EURY</name>
<keyword evidence="4" id="KW-1185">Reference proteome</keyword>
<feature type="compositionally biased region" description="Basic and acidic residues" evidence="1">
    <location>
        <begin position="1"/>
        <end position="28"/>
    </location>
</feature>
<proteinExistence type="predicted"/>
<dbReference type="Pfam" id="PF26226">
    <property type="entry name" value="DUF8052"/>
    <property type="match status" value="1"/>
</dbReference>
<sequence length="245" mass="27728">MSAEKGGDGRVTDADESRTDGESGRTADADDAPATDTDAEADGRQVVEVDGREYELPEDVPEWDDEYLDRVGANLMFNFDLERDFRVDGETFDLYGELRMDSHKQFLTSALSYGHQKERHHLFARRIAGSVTVRDLERLADLGHDVADDWIDANEEHYGTEFTFVVVAPDIPDEVRSFVAGFQDRNLIKYGYYGHYELNLAVVAPDVEDVVASRNADPARAFVLWDEDPLDRPGLLGRLLRRLKR</sequence>
<feature type="region of interest" description="Disordered" evidence="1">
    <location>
        <begin position="1"/>
        <end position="52"/>
    </location>
</feature>
<accession>A0A1G9NRF9</accession>
<dbReference type="EMBL" id="FNHL01000001">
    <property type="protein sequence ID" value="SDL88969.1"/>
    <property type="molecule type" value="Genomic_DNA"/>
</dbReference>
<evidence type="ECO:0000259" key="2">
    <source>
        <dbReference type="Pfam" id="PF26226"/>
    </source>
</evidence>
<dbReference type="RefSeq" id="WP_089692967.1">
    <property type="nucleotide sequence ID" value="NZ_FNHL01000001.1"/>
</dbReference>
<gene>
    <name evidence="3" type="ORF">SAMN04487949_0074</name>
</gene>
<dbReference type="STRING" id="660521.SAMN04487949_0074"/>
<organism evidence="3 4">
    <name type="scientific">Halogranum gelatinilyticum</name>
    <dbReference type="NCBI Taxonomy" id="660521"/>
    <lineage>
        <taxon>Archaea</taxon>
        <taxon>Methanobacteriati</taxon>
        <taxon>Methanobacteriota</taxon>
        <taxon>Stenosarchaea group</taxon>
        <taxon>Halobacteria</taxon>
        <taxon>Halobacteriales</taxon>
        <taxon>Haloferacaceae</taxon>
    </lineage>
</organism>
<feature type="compositionally biased region" description="Basic and acidic residues" evidence="1">
    <location>
        <begin position="41"/>
        <end position="52"/>
    </location>
</feature>
<evidence type="ECO:0000313" key="4">
    <source>
        <dbReference type="Proteomes" id="UP000199451"/>
    </source>
</evidence>
<reference evidence="4" key="1">
    <citation type="submission" date="2016-10" db="EMBL/GenBank/DDBJ databases">
        <authorList>
            <person name="Varghese N."/>
            <person name="Submissions S."/>
        </authorList>
    </citation>
    <scope>NUCLEOTIDE SEQUENCE [LARGE SCALE GENOMIC DNA]</scope>
    <source>
        <strain evidence="4">CGMCC 1.10119</strain>
    </source>
</reference>